<keyword evidence="1" id="KW-0732">Signal</keyword>
<feature type="signal peptide" evidence="1">
    <location>
        <begin position="1"/>
        <end position="31"/>
    </location>
</feature>
<accession>A0ABT9QGA1</accession>
<dbReference type="Proteomes" id="UP001225356">
    <property type="component" value="Unassembled WGS sequence"/>
</dbReference>
<gene>
    <name evidence="2" type="ORF">J2853_004925</name>
</gene>
<dbReference type="PROSITE" id="PS51318">
    <property type="entry name" value="TAT"/>
    <property type="match status" value="1"/>
</dbReference>
<proteinExistence type="predicted"/>
<dbReference type="InterPro" id="IPR006311">
    <property type="entry name" value="TAT_signal"/>
</dbReference>
<evidence type="ECO:0000313" key="2">
    <source>
        <dbReference type="EMBL" id="MDP9845714.1"/>
    </source>
</evidence>
<keyword evidence="3" id="KW-1185">Reference proteome</keyword>
<organism evidence="2 3">
    <name type="scientific">Streptosporangium lutulentum</name>
    <dbReference type="NCBI Taxonomy" id="1461250"/>
    <lineage>
        <taxon>Bacteria</taxon>
        <taxon>Bacillati</taxon>
        <taxon>Actinomycetota</taxon>
        <taxon>Actinomycetes</taxon>
        <taxon>Streptosporangiales</taxon>
        <taxon>Streptosporangiaceae</taxon>
        <taxon>Streptosporangium</taxon>
    </lineage>
</organism>
<reference evidence="2 3" key="1">
    <citation type="submission" date="2023-07" db="EMBL/GenBank/DDBJ databases">
        <title>Sequencing the genomes of 1000 actinobacteria strains.</title>
        <authorList>
            <person name="Klenk H.-P."/>
        </authorList>
    </citation>
    <scope>NUCLEOTIDE SEQUENCE [LARGE SCALE GENOMIC DNA]</scope>
    <source>
        <strain evidence="2 3">DSM 46740</strain>
    </source>
</reference>
<name>A0ABT9QGA1_9ACTN</name>
<evidence type="ECO:0000256" key="1">
    <source>
        <dbReference type="SAM" id="SignalP"/>
    </source>
</evidence>
<evidence type="ECO:0008006" key="4">
    <source>
        <dbReference type="Google" id="ProtNLM"/>
    </source>
</evidence>
<comment type="caution">
    <text evidence="2">The sequence shown here is derived from an EMBL/GenBank/DDBJ whole genome shotgun (WGS) entry which is preliminary data.</text>
</comment>
<evidence type="ECO:0000313" key="3">
    <source>
        <dbReference type="Proteomes" id="UP001225356"/>
    </source>
</evidence>
<protein>
    <recommendedName>
        <fullName evidence="4">Secreted protein</fullName>
    </recommendedName>
</protein>
<dbReference type="EMBL" id="JAUSQU010000001">
    <property type="protein sequence ID" value="MDP9845714.1"/>
    <property type="molecule type" value="Genomic_DNA"/>
</dbReference>
<sequence length="103" mass="10468">MSSRTRRATLGLAAAVTAIAVPFTLVSAAHAGPPRSYQCLEGPRVSSVTIDGDVNPATVGTGCTAIQDGRGMMLFSSNPVPFYCEGVIAVEGAAAGRECHSAD</sequence>
<feature type="chain" id="PRO_5045370380" description="Secreted protein" evidence="1">
    <location>
        <begin position="32"/>
        <end position="103"/>
    </location>
</feature>
<dbReference type="RefSeq" id="WP_307561583.1">
    <property type="nucleotide sequence ID" value="NZ_JAUSQU010000001.1"/>
</dbReference>